<keyword evidence="5" id="KW-0627">Porphyrin biosynthesis</keyword>
<dbReference type="InterPro" id="IPR028161">
    <property type="entry name" value="Met8-like"/>
</dbReference>
<evidence type="ECO:0000256" key="4">
    <source>
        <dbReference type="ARBA" id="ARBA00023027"/>
    </source>
</evidence>
<evidence type="ECO:0000256" key="1">
    <source>
        <dbReference type="ARBA" id="ARBA00005010"/>
    </source>
</evidence>
<keyword evidence="9" id="KW-1185">Reference proteome</keyword>
<name>A0A6N9Q0W7_9BACL</name>
<comment type="catalytic activity">
    <reaction evidence="6">
        <text>precorrin-2 + NAD(+) = sirohydrochlorin + NADH + 2 H(+)</text>
        <dbReference type="Rhea" id="RHEA:15613"/>
        <dbReference type="ChEBI" id="CHEBI:15378"/>
        <dbReference type="ChEBI" id="CHEBI:57540"/>
        <dbReference type="ChEBI" id="CHEBI:57945"/>
        <dbReference type="ChEBI" id="CHEBI:58351"/>
        <dbReference type="ChEBI" id="CHEBI:58827"/>
        <dbReference type="EC" id="1.3.1.76"/>
    </reaction>
</comment>
<dbReference type="InterPro" id="IPR006367">
    <property type="entry name" value="Sirohaem_synthase_N"/>
</dbReference>
<dbReference type="AlphaFoldDB" id="A0A6N9Q0W7"/>
<dbReference type="OrthoDB" id="9773765at2"/>
<gene>
    <name evidence="8" type="ORF">ERL59_07460</name>
</gene>
<dbReference type="Pfam" id="PF13241">
    <property type="entry name" value="NAD_binding_7"/>
    <property type="match status" value="1"/>
</dbReference>
<evidence type="ECO:0000256" key="5">
    <source>
        <dbReference type="ARBA" id="ARBA00023244"/>
    </source>
</evidence>
<organism evidence="8 9">
    <name type="scientific">Chengkuizengella marina</name>
    <dbReference type="NCBI Taxonomy" id="2507566"/>
    <lineage>
        <taxon>Bacteria</taxon>
        <taxon>Bacillati</taxon>
        <taxon>Bacillota</taxon>
        <taxon>Bacilli</taxon>
        <taxon>Bacillales</taxon>
        <taxon>Paenibacillaceae</taxon>
        <taxon>Chengkuizengella</taxon>
    </lineage>
</organism>
<dbReference type="SUPFAM" id="SSF51735">
    <property type="entry name" value="NAD(P)-binding Rossmann-fold domains"/>
    <property type="match status" value="1"/>
</dbReference>
<dbReference type="PANTHER" id="PTHR35330">
    <property type="entry name" value="SIROHEME BIOSYNTHESIS PROTEIN MET8"/>
    <property type="match status" value="1"/>
</dbReference>
<dbReference type="Proteomes" id="UP000448943">
    <property type="component" value="Unassembled WGS sequence"/>
</dbReference>
<dbReference type="GO" id="GO:0019354">
    <property type="term" value="P:siroheme biosynthetic process"/>
    <property type="evidence" value="ECO:0007669"/>
    <property type="project" value="UniProtKB-UniPathway"/>
</dbReference>
<dbReference type="GO" id="GO:0004325">
    <property type="term" value="F:ferrochelatase activity"/>
    <property type="evidence" value="ECO:0007669"/>
    <property type="project" value="InterPro"/>
</dbReference>
<dbReference type="EMBL" id="SIJB01000018">
    <property type="protein sequence ID" value="NBI28792.1"/>
    <property type="molecule type" value="Genomic_DNA"/>
</dbReference>
<proteinExistence type="predicted"/>
<dbReference type="InterPro" id="IPR028281">
    <property type="entry name" value="Sirohaem_synthase_central"/>
</dbReference>
<comment type="caution">
    <text evidence="8">The sequence shown here is derived from an EMBL/GenBank/DDBJ whole genome shotgun (WGS) entry which is preliminary data.</text>
</comment>
<dbReference type="PANTHER" id="PTHR35330:SF1">
    <property type="entry name" value="SIROHEME BIOSYNTHESIS PROTEIN MET8"/>
    <property type="match status" value="1"/>
</dbReference>
<evidence type="ECO:0000256" key="2">
    <source>
        <dbReference type="ARBA" id="ARBA00012400"/>
    </source>
</evidence>
<sequence length="221" mass="25576">MYDVMPIMINVKQKECLVVGGGKIAERKISSLMDAMANIKVISPKVTVQIKHWHNEGKLQIYKKNYDVSQIGKPFLIIAATDQSQVNLQVYEDAKKRNILVSIVDRPDYSDFIFPASFKRGKLQIAVSTSGASPIVARTIKKDLEKQYGDDYEIYLDFLGEFRSFVKKTIHDTKQRQALYKEIMDLDILRLIRIGKFHSFQKELYKRLKDPDYKYNGNINC</sequence>
<keyword evidence="3" id="KW-0560">Oxidoreductase</keyword>
<keyword evidence="4" id="KW-0520">NAD</keyword>
<evidence type="ECO:0000313" key="9">
    <source>
        <dbReference type="Proteomes" id="UP000448943"/>
    </source>
</evidence>
<evidence type="ECO:0000313" key="8">
    <source>
        <dbReference type="EMBL" id="NBI28792.1"/>
    </source>
</evidence>
<feature type="domain" description="Siroheme synthase central" evidence="7">
    <location>
        <begin position="120"/>
        <end position="147"/>
    </location>
</feature>
<evidence type="ECO:0000259" key="7">
    <source>
        <dbReference type="Pfam" id="PF14824"/>
    </source>
</evidence>
<dbReference type="RefSeq" id="WP_160645589.1">
    <property type="nucleotide sequence ID" value="NZ_SIJB01000018.1"/>
</dbReference>
<reference evidence="8 9" key="1">
    <citation type="submission" date="2019-01" db="EMBL/GenBank/DDBJ databases">
        <title>Chengkuizengella sp. nov., isolated from deep-sea sediment of East Pacific Ocean.</title>
        <authorList>
            <person name="Yang J."/>
            <person name="Lai Q."/>
            <person name="Shao Z."/>
        </authorList>
    </citation>
    <scope>NUCLEOTIDE SEQUENCE [LARGE SCALE GENOMIC DNA]</scope>
    <source>
        <strain evidence="8 9">YPA3-1-1</strain>
    </source>
</reference>
<dbReference type="InterPro" id="IPR036291">
    <property type="entry name" value="NAD(P)-bd_dom_sf"/>
</dbReference>
<evidence type="ECO:0000256" key="6">
    <source>
        <dbReference type="ARBA" id="ARBA00047561"/>
    </source>
</evidence>
<protein>
    <recommendedName>
        <fullName evidence="2">precorrin-2 dehydrogenase</fullName>
        <ecNumber evidence="2">1.3.1.76</ecNumber>
    </recommendedName>
</protein>
<dbReference type="Gene3D" id="1.10.8.610">
    <property type="entry name" value="SirC, precorrin-2 dehydrogenase, C-terminal helical domain-like"/>
    <property type="match status" value="1"/>
</dbReference>
<dbReference type="EC" id="1.3.1.76" evidence="2"/>
<dbReference type="Pfam" id="PF22440">
    <property type="entry name" value="SirC_C"/>
    <property type="match status" value="1"/>
</dbReference>
<evidence type="ECO:0000256" key="3">
    <source>
        <dbReference type="ARBA" id="ARBA00023002"/>
    </source>
</evidence>
<dbReference type="Gene3D" id="3.40.50.720">
    <property type="entry name" value="NAD(P)-binding Rossmann-like Domain"/>
    <property type="match status" value="1"/>
</dbReference>
<dbReference type="GO" id="GO:0043115">
    <property type="term" value="F:precorrin-2 dehydrogenase activity"/>
    <property type="evidence" value="ECO:0007669"/>
    <property type="project" value="UniProtKB-EC"/>
</dbReference>
<dbReference type="NCBIfam" id="TIGR01470">
    <property type="entry name" value="cysG_Nterm"/>
    <property type="match status" value="1"/>
</dbReference>
<accession>A0A6N9Q0W7</accession>
<dbReference type="InterPro" id="IPR042518">
    <property type="entry name" value="SirC_C"/>
</dbReference>
<dbReference type="Pfam" id="PF14824">
    <property type="entry name" value="Sirohm_synth_M"/>
    <property type="match status" value="1"/>
</dbReference>
<dbReference type="SUPFAM" id="SSF75615">
    <property type="entry name" value="Siroheme synthase middle domains-like"/>
    <property type="match status" value="1"/>
</dbReference>
<dbReference type="UniPathway" id="UPA00262">
    <property type="reaction ID" value="UER00222"/>
</dbReference>
<comment type="pathway">
    <text evidence="1">Porphyrin-containing compound metabolism; siroheme biosynthesis; sirohydrochlorin from precorrin-2: step 1/1.</text>
</comment>